<dbReference type="Gene3D" id="1.25.40.10">
    <property type="entry name" value="Tetratricopeptide repeat domain"/>
    <property type="match status" value="5"/>
</dbReference>
<dbReference type="Pfam" id="PF00515">
    <property type="entry name" value="TPR_1"/>
    <property type="match status" value="1"/>
</dbReference>
<feature type="repeat" description="TPR" evidence="16">
    <location>
        <begin position="433"/>
        <end position="466"/>
    </location>
</feature>
<dbReference type="Pfam" id="PF13181">
    <property type="entry name" value="TPR_8"/>
    <property type="match status" value="1"/>
</dbReference>
<feature type="repeat" description="TPR" evidence="16">
    <location>
        <begin position="550"/>
        <end position="583"/>
    </location>
</feature>
<feature type="region of interest" description="Disordered" evidence="17">
    <location>
        <begin position="816"/>
        <end position="839"/>
    </location>
</feature>
<evidence type="ECO:0000256" key="16">
    <source>
        <dbReference type="PROSITE-ProRule" id="PRU00339"/>
    </source>
</evidence>
<dbReference type="SMART" id="SM00028">
    <property type="entry name" value="TPR"/>
    <property type="match status" value="9"/>
</dbReference>
<keyword evidence="12 18" id="KW-1133">Transmembrane helix</keyword>
<dbReference type="Pfam" id="PF08409">
    <property type="entry name" value="TMTC_DUF1736"/>
    <property type="match status" value="1"/>
</dbReference>
<evidence type="ECO:0000256" key="10">
    <source>
        <dbReference type="ARBA" id="ARBA00022803"/>
    </source>
</evidence>
<feature type="transmembrane region" description="Helical" evidence="18">
    <location>
        <begin position="304"/>
        <end position="321"/>
    </location>
</feature>
<evidence type="ECO:0000256" key="2">
    <source>
        <dbReference type="ARBA" id="ARBA00004141"/>
    </source>
</evidence>
<comment type="catalytic activity">
    <reaction evidence="14">
        <text>a di-trans,poly-cis-dolichyl beta-D-mannosyl phosphate + L-threonyl-[protein] = 3-O-(alpha-D-mannosyl)-L-threonyl-[protein] + a di-trans,poly-cis-dolichyl phosphate + H(+)</text>
        <dbReference type="Rhea" id="RHEA:53396"/>
        <dbReference type="Rhea" id="RHEA-COMP:11060"/>
        <dbReference type="Rhea" id="RHEA-COMP:13547"/>
        <dbReference type="Rhea" id="RHEA-COMP:19498"/>
        <dbReference type="Rhea" id="RHEA-COMP:19501"/>
        <dbReference type="ChEBI" id="CHEBI:15378"/>
        <dbReference type="ChEBI" id="CHEBI:30013"/>
        <dbReference type="ChEBI" id="CHEBI:57683"/>
        <dbReference type="ChEBI" id="CHEBI:58211"/>
        <dbReference type="ChEBI" id="CHEBI:137323"/>
        <dbReference type="EC" id="2.4.1.109"/>
    </reaction>
</comment>
<feature type="transmembrane region" description="Helical" evidence="18">
    <location>
        <begin position="222"/>
        <end position="243"/>
    </location>
</feature>
<dbReference type="PANTHER" id="PTHR44395:SF1">
    <property type="entry name" value="PROTEIN O-MANNOSYL-TRANSFERASE TMTC3"/>
    <property type="match status" value="1"/>
</dbReference>
<keyword evidence="8 18" id="KW-0812">Transmembrane</keyword>
<dbReference type="Proteomes" id="UP000694941">
    <property type="component" value="Unplaced"/>
</dbReference>
<evidence type="ECO:0000256" key="5">
    <source>
        <dbReference type="ARBA" id="ARBA00007882"/>
    </source>
</evidence>
<dbReference type="Pfam" id="PF14559">
    <property type="entry name" value="TPR_19"/>
    <property type="match status" value="1"/>
</dbReference>
<dbReference type="Pfam" id="PF13432">
    <property type="entry name" value="TPR_16"/>
    <property type="match status" value="1"/>
</dbReference>
<evidence type="ECO:0000313" key="20">
    <source>
        <dbReference type="Proteomes" id="UP000694941"/>
    </source>
</evidence>
<evidence type="ECO:0000256" key="7">
    <source>
        <dbReference type="ARBA" id="ARBA00022679"/>
    </source>
</evidence>
<evidence type="ECO:0000259" key="19">
    <source>
        <dbReference type="Pfam" id="PF08409"/>
    </source>
</evidence>
<evidence type="ECO:0000256" key="3">
    <source>
        <dbReference type="ARBA" id="ARBA00004240"/>
    </source>
</evidence>
<keyword evidence="7" id="KW-0808">Transferase</keyword>
<proteinExistence type="inferred from homology"/>
<accession>A0ABM1SL70</accession>
<evidence type="ECO:0000256" key="13">
    <source>
        <dbReference type="ARBA" id="ARBA00023136"/>
    </source>
</evidence>
<sequence>MSQQPDRFYPLAVAATALTVYSTSLGGNLVFDDIAAIQENRDVRPSSPFINLFLDDFWGTPLHKEQSHKSYRPFTVFTFRLNYAVHGLQPLGYHAINVLLHALVCVLYYRLCLLFLPRFVSSVAAILFSVHPIHTEAVFDMIRHVSLFVDMNNVTTDPQRWRCCAETAALAVCGTLCKEQCLTVLVVCSFYDLLSLKVSCLTHIWQCVLLGRGVVSLWIRKSLARIGFLGLTALLTIVIRFRLMGPHLPQFNRFDNPASVSPFPARQLTFSYLLSLNAWLLLFPCDLCCDWTMGTIPLVTSIEDLRNISTLCFCVVLFLLLRSSWLSEESQRVPLLMGLSLSVLPFLPASNLFCHVGFVIAERVLYLPSMGFCILIAIGWTHLWRDRRLRGSAVVGLALLVTIHGMKTVVRNREWESDETLFSSGLRVNQKNAKLYNNLGKVLEEQSQYEEALQYFQQAIRIQPDDVRGYLNSGRLFTHMKKYQEAELVYLKAKSLLPQANRIKSSEARITQTHLQLFLNLASLISRNNTRLEEADALYQEAIKLRSDYTRAYLNRGDFLMKINRTKEAEAMYERALQYDTHNPDLYHNLGVLLMDQRKNQEALAMFNRALDIDPDHEQALVNSAILIQESDMALHHKQLASERLRKMVEGGKQNELIYFNLGMLSLENKDILGAEQWLNKALQIRPNLRSALFNLALLLSEDGRPLEAFVYLKRLLQNQPDHVKGLILIADIYAGHFGDLEAAEECYKKILQSDPANIQGLHNLCVVYYRRQQLVEAEACFQQAHVQSPNTEYIRQHLEITRRQLQQVAAQVEKENPLKSIPRDPSVLQQISPSPTIR</sequence>
<evidence type="ECO:0000256" key="12">
    <source>
        <dbReference type="ARBA" id="ARBA00022989"/>
    </source>
</evidence>
<evidence type="ECO:0000256" key="4">
    <source>
        <dbReference type="ARBA" id="ARBA00004922"/>
    </source>
</evidence>
<feature type="transmembrane region" description="Helical" evidence="18">
    <location>
        <begin position="365"/>
        <end position="383"/>
    </location>
</feature>
<dbReference type="GeneID" id="106461662"/>
<keyword evidence="10 16" id="KW-0802">TPR repeat</keyword>
<evidence type="ECO:0000256" key="6">
    <source>
        <dbReference type="ARBA" id="ARBA00012839"/>
    </source>
</evidence>
<feature type="repeat" description="TPR" evidence="16">
    <location>
        <begin position="584"/>
        <end position="617"/>
    </location>
</feature>
<dbReference type="PROSITE" id="PS50005">
    <property type="entry name" value="TPR"/>
    <property type="match status" value="4"/>
</dbReference>
<evidence type="ECO:0000256" key="14">
    <source>
        <dbReference type="ARBA" id="ARBA00045085"/>
    </source>
</evidence>
<dbReference type="InterPro" id="IPR019734">
    <property type="entry name" value="TPR_rpt"/>
</dbReference>
<dbReference type="SUPFAM" id="SSF48452">
    <property type="entry name" value="TPR-like"/>
    <property type="match status" value="3"/>
</dbReference>
<evidence type="ECO:0000256" key="18">
    <source>
        <dbReference type="SAM" id="Phobius"/>
    </source>
</evidence>
<evidence type="ECO:0000256" key="1">
    <source>
        <dbReference type="ARBA" id="ARBA00003582"/>
    </source>
</evidence>
<comment type="catalytic activity">
    <reaction evidence="15">
        <text>a di-trans,poly-cis-dolichyl beta-D-mannosyl phosphate + L-seryl-[protein] = 3-O-(alpha-D-mannosyl)-L-seryl-[protein] + a di-trans,poly-cis-dolichyl phosphate + H(+)</text>
        <dbReference type="Rhea" id="RHEA:17377"/>
        <dbReference type="Rhea" id="RHEA-COMP:9863"/>
        <dbReference type="Rhea" id="RHEA-COMP:13546"/>
        <dbReference type="Rhea" id="RHEA-COMP:19498"/>
        <dbReference type="Rhea" id="RHEA-COMP:19501"/>
        <dbReference type="ChEBI" id="CHEBI:15378"/>
        <dbReference type="ChEBI" id="CHEBI:29999"/>
        <dbReference type="ChEBI" id="CHEBI:57683"/>
        <dbReference type="ChEBI" id="CHEBI:58211"/>
        <dbReference type="ChEBI" id="CHEBI:137321"/>
        <dbReference type="EC" id="2.4.1.109"/>
    </reaction>
</comment>
<protein>
    <recommendedName>
        <fullName evidence="6">dolichyl-phosphate-mannose--protein mannosyltransferase</fullName>
        <ecNumber evidence="6">2.4.1.109</ecNumber>
    </recommendedName>
</protein>
<keyword evidence="20" id="KW-1185">Reference proteome</keyword>
<evidence type="ECO:0000256" key="9">
    <source>
        <dbReference type="ARBA" id="ARBA00022737"/>
    </source>
</evidence>
<evidence type="ECO:0000256" key="8">
    <source>
        <dbReference type="ARBA" id="ARBA00022692"/>
    </source>
</evidence>
<feature type="transmembrane region" description="Helical" evidence="18">
    <location>
        <begin position="333"/>
        <end position="353"/>
    </location>
</feature>
<comment type="similarity">
    <text evidence="5">Belongs to the TMTC family.</text>
</comment>
<gene>
    <name evidence="21" type="primary">LOC106461662</name>
</gene>
<feature type="transmembrane region" description="Helical" evidence="18">
    <location>
        <begin position="91"/>
        <end position="109"/>
    </location>
</feature>
<dbReference type="PANTHER" id="PTHR44395">
    <property type="match status" value="1"/>
</dbReference>
<keyword evidence="11" id="KW-0256">Endoplasmic reticulum</keyword>
<name>A0ABM1SL70_LIMPO</name>
<feature type="compositionally biased region" description="Polar residues" evidence="17">
    <location>
        <begin position="828"/>
        <end position="839"/>
    </location>
</feature>
<reference evidence="21" key="1">
    <citation type="submission" date="2025-08" db="UniProtKB">
        <authorList>
            <consortium name="RefSeq"/>
        </authorList>
    </citation>
    <scope>IDENTIFICATION</scope>
    <source>
        <tissue evidence="21">Muscle</tissue>
    </source>
</reference>
<organism evidence="20 21">
    <name type="scientific">Limulus polyphemus</name>
    <name type="common">Atlantic horseshoe crab</name>
    <dbReference type="NCBI Taxonomy" id="6850"/>
    <lineage>
        <taxon>Eukaryota</taxon>
        <taxon>Metazoa</taxon>
        <taxon>Ecdysozoa</taxon>
        <taxon>Arthropoda</taxon>
        <taxon>Chelicerata</taxon>
        <taxon>Merostomata</taxon>
        <taxon>Xiphosura</taxon>
        <taxon>Limulidae</taxon>
        <taxon>Limulus</taxon>
    </lineage>
</organism>
<dbReference type="PROSITE" id="PS50293">
    <property type="entry name" value="TPR_REGION"/>
    <property type="match status" value="2"/>
</dbReference>
<evidence type="ECO:0000256" key="15">
    <source>
        <dbReference type="ARBA" id="ARBA00045102"/>
    </source>
</evidence>
<comment type="subcellular location">
    <subcellularLocation>
        <location evidence="3">Endoplasmic reticulum</location>
    </subcellularLocation>
    <subcellularLocation>
        <location evidence="2">Membrane</location>
        <topology evidence="2">Multi-pass membrane protein</topology>
    </subcellularLocation>
</comment>
<dbReference type="InterPro" id="IPR011990">
    <property type="entry name" value="TPR-like_helical_dom_sf"/>
</dbReference>
<keyword evidence="13 18" id="KW-0472">Membrane</keyword>
<evidence type="ECO:0000256" key="17">
    <source>
        <dbReference type="SAM" id="MobiDB-lite"/>
    </source>
</evidence>
<evidence type="ECO:0000256" key="11">
    <source>
        <dbReference type="ARBA" id="ARBA00022824"/>
    </source>
</evidence>
<evidence type="ECO:0000313" key="21">
    <source>
        <dbReference type="RefSeq" id="XP_022244376.1"/>
    </source>
</evidence>
<comment type="pathway">
    <text evidence="4">Protein modification; protein glycosylation.</text>
</comment>
<dbReference type="RefSeq" id="XP_022244376.1">
    <property type="nucleotide sequence ID" value="XM_022388668.1"/>
</dbReference>
<dbReference type="InterPro" id="IPR013618">
    <property type="entry name" value="TMTC_DUF1736"/>
</dbReference>
<feature type="repeat" description="TPR" evidence="16">
    <location>
        <begin position="656"/>
        <end position="689"/>
    </location>
</feature>
<keyword evidence="9" id="KW-0677">Repeat</keyword>
<comment type="function">
    <text evidence="1">Transfers mannosyl residues to the hydroxyl group of serine or threonine residues.</text>
</comment>
<dbReference type="EC" id="2.4.1.109" evidence="6"/>
<feature type="domain" description="DUF1736" evidence="19">
    <location>
        <begin position="247"/>
        <end position="317"/>
    </location>
</feature>